<dbReference type="eggNOG" id="KOG0773">
    <property type="taxonomic scope" value="Eukaryota"/>
</dbReference>
<feature type="domain" description="Homeobox" evidence="8">
    <location>
        <begin position="289"/>
        <end position="352"/>
    </location>
</feature>
<dbReference type="PhylomeDB" id="Q16G22"/>
<dbReference type="InterPro" id="IPR009057">
    <property type="entry name" value="Homeodomain-like_sf"/>
</dbReference>
<evidence type="ECO:0000256" key="5">
    <source>
        <dbReference type="ARBA" id="ARBA00023242"/>
    </source>
</evidence>
<feature type="DNA-binding region" description="Homeobox" evidence="6">
    <location>
        <begin position="291"/>
        <end position="353"/>
    </location>
</feature>
<dbReference type="PROSITE" id="PS50071">
    <property type="entry name" value="HOMEOBOX_2"/>
    <property type="match status" value="1"/>
</dbReference>
<dbReference type="HOGENOM" id="CLU_023139_0_1_1"/>
<dbReference type="GO" id="GO:0048663">
    <property type="term" value="P:neuron fate commitment"/>
    <property type="evidence" value="ECO:0007669"/>
    <property type="project" value="UniProtKB-ARBA"/>
</dbReference>
<keyword evidence="3 6" id="KW-0238">DNA-binding</keyword>
<organism evidence="9 10">
    <name type="scientific">Aedes aegypti</name>
    <name type="common">Yellowfever mosquito</name>
    <name type="synonym">Culex aegypti</name>
    <dbReference type="NCBI Taxonomy" id="7159"/>
    <lineage>
        <taxon>Eukaryota</taxon>
        <taxon>Metazoa</taxon>
        <taxon>Ecdysozoa</taxon>
        <taxon>Arthropoda</taxon>
        <taxon>Hexapoda</taxon>
        <taxon>Insecta</taxon>
        <taxon>Pterygota</taxon>
        <taxon>Neoptera</taxon>
        <taxon>Endopterygota</taxon>
        <taxon>Diptera</taxon>
        <taxon>Nematocera</taxon>
        <taxon>Culicoidea</taxon>
        <taxon>Culicidae</taxon>
        <taxon>Culicinae</taxon>
        <taxon>Aedini</taxon>
        <taxon>Aedes</taxon>
        <taxon>Stegomyia</taxon>
    </lineage>
</organism>
<dbReference type="GO" id="GO:0048646">
    <property type="term" value="P:anatomical structure formation involved in morphogenesis"/>
    <property type="evidence" value="ECO:0007669"/>
    <property type="project" value="UniProtKB-ARBA"/>
</dbReference>
<feature type="compositionally biased region" description="Acidic residues" evidence="7">
    <location>
        <begin position="275"/>
        <end position="285"/>
    </location>
</feature>
<dbReference type="AlphaFoldDB" id="Q16G22"/>
<evidence type="ECO:0000256" key="2">
    <source>
        <dbReference type="ARBA" id="ARBA00009661"/>
    </source>
</evidence>
<feature type="non-terminal residue" evidence="9">
    <location>
        <position position="1"/>
    </location>
</feature>
<dbReference type="EMBL" id="CH478342">
    <property type="protein sequence ID" value="EAT33193.1"/>
    <property type="molecule type" value="Genomic_DNA"/>
</dbReference>
<dbReference type="FunFam" id="1.10.10.60:FF:000004">
    <property type="entry name" value="Meis2 homeobox isoform 2c"/>
    <property type="match status" value="1"/>
</dbReference>
<reference evidence="9" key="3">
    <citation type="submission" date="2012-09" db="EMBL/GenBank/DDBJ databases">
        <authorList>
            <consortium name="VectorBase"/>
        </authorList>
    </citation>
    <scope>NUCLEOTIDE SEQUENCE</scope>
    <source>
        <strain evidence="9">Liverpool</strain>
    </source>
</reference>
<dbReference type="InterPro" id="IPR008422">
    <property type="entry name" value="KN_HD"/>
</dbReference>
<feature type="region of interest" description="Disordered" evidence="7">
    <location>
        <begin position="1"/>
        <end position="23"/>
    </location>
</feature>
<gene>
    <name evidence="9" type="ORF">AaeL_AAEL014550</name>
</gene>
<feature type="region of interest" description="Disordered" evidence="7">
    <location>
        <begin position="266"/>
        <end position="288"/>
    </location>
</feature>
<keyword evidence="4 6" id="KW-0371">Homeobox</keyword>
<dbReference type="CDD" id="cd00086">
    <property type="entry name" value="homeodomain"/>
    <property type="match status" value="1"/>
</dbReference>
<dbReference type="OMA" id="CTIAMAT"/>
<dbReference type="PaxDb" id="7159-AAEL014550-PA"/>
<dbReference type="GO" id="GO:0009887">
    <property type="term" value="P:animal organ morphogenesis"/>
    <property type="evidence" value="ECO:0007669"/>
    <property type="project" value="UniProtKB-ARBA"/>
</dbReference>
<evidence type="ECO:0000259" key="8">
    <source>
        <dbReference type="PROSITE" id="PS50071"/>
    </source>
</evidence>
<accession>Q16G22</accession>
<dbReference type="Gene3D" id="1.10.10.60">
    <property type="entry name" value="Homeodomain-like"/>
    <property type="match status" value="1"/>
</dbReference>
<dbReference type="InterPro" id="IPR001356">
    <property type="entry name" value="HD"/>
</dbReference>
<keyword evidence="5 6" id="KW-0539">Nucleus</keyword>
<evidence type="ECO:0000313" key="10">
    <source>
        <dbReference type="Proteomes" id="UP000682892"/>
    </source>
</evidence>
<dbReference type="Pfam" id="PF05920">
    <property type="entry name" value="Homeobox_KN"/>
    <property type="match status" value="1"/>
</dbReference>
<evidence type="ECO:0000256" key="6">
    <source>
        <dbReference type="PROSITE-ProRule" id="PRU00108"/>
    </source>
</evidence>
<evidence type="ECO:0000256" key="1">
    <source>
        <dbReference type="ARBA" id="ARBA00004123"/>
    </source>
</evidence>
<dbReference type="GO" id="GO:0006355">
    <property type="term" value="P:regulation of DNA-templated transcription"/>
    <property type="evidence" value="ECO:0007669"/>
    <property type="project" value="InterPro"/>
</dbReference>
<reference evidence="9" key="1">
    <citation type="submission" date="2005-10" db="EMBL/GenBank/DDBJ databases">
        <authorList>
            <person name="Loftus B.J."/>
            <person name="Nene V.M."/>
            <person name="Hannick L.I."/>
            <person name="Bidwell S."/>
            <person name="Haas B."/>
            <person name="Amedeo P."/>
            <person name="Orvis J."/>
            <person name="Wortman J.R."/>
            <person name="White O.R."/>
            <person name="Salzberg S."/>
            <person name="Shumway M."/>
            <person name="Koo H."/>
            <person name="Zhao Y."/>
            <person name="Holmes M."/>
            <person name="Miller J."/>
            <person name="Schatz M."/>
            <person name="Pop M."/>
            <person name="Pai G."/>
            <person name="Utterback T."/>
            <person name="Rogers Y.-H."/>
            <person name="Kravitz S."/>
            <person name="Fraser C.M."/>
        </authorList>
    </citation>
    <scope>NUCLEOTIDE SEQUENCE</scope>
    <source>
        <strain evidence="9">Liverpool</strain>
    </source>
</reference>
<dbReference type="Proteomes" id="UP000682892">
    <property type="component" value="Unassembled WGS sequence"/>
</dbReference>
<evidence type="ECO:0000256" key="3">
    <source>
        <dbReference type="ARBA" id="ARBA00023125"/>
    </source>
</evidence>
<dbReference type="SUPFAM" id="SSF46689">
    <property type="entry name" value="Homeodomain-like"/>
    <property type="match status" value="1"/>
</dbReference>
<evidence type="ECO:0000256" key="7">
    <source>
        <dbReference type="SAM" id="MobiDB-lite"/>
    </source>
</evidence>
<dbReference type="SMART" id="SM00389">
    <property type="entry name" value="HOX"/>
    <property type="match status" value="1"/>
</dbReference>
<dbReference type="Pfam" id="PF16493">
    <property type="entry name" value="Meis_PKNOX_N"/>
    <property type="match status" value="1"/>
</dbReference>
<dbReference type="InterPro" id="IPR050224">
    <property type="entry name" value="TALE_homeobox"/>
</dbReference>
<name>Q16G22_AEDAE</name>
<dbReference type="STRING" id="7159.Q16G22"/>
<dbReference type="GO" id="GO:0001654">
    <property type="term" value="P:eye development"/>
    <property type="evidence" value="ECO:0007669"/>
    <property type="project" value="UniProtKB-ARBA"/>
</dbReference>
<sequence>MQENSIAAGAAVATPVSSPSNSSSISDIDQAQFEADKRAVYKHPLFSLLALLLEKCEQATQGYIPSSNSEGDSFARDIQAFVQLLEKEKRPLLTNNSELDGLMIKALQVLRIHLLELEKVQELCRDFCTRYIACLRGKMQSENLLRSDYAMEHNNNLSNSNSPINSPEQVRCTFSLSQKDFQLMVSNMNAVGQFPQQPPAQTTPFDPVPQDLSNPSNPVATNHLPVGLPVPQNPQYLPSSVQILGSTPLSQIGVAPLPLLDPFANGHLSPSGSSDELDDSELDGSVDEHGKRIKRSILPKHATSVMRAWLFQHLVHPYPTEDEKRAIAAQTNLTLLQVNNWFINARRRILQPMLD</sequence>
<dbReference type="GO" id="GO:0005634">
    <property type="term" value="C:nucleus"/>
    <property type="evidence" value="ECO:0007669"/>
    <property type="project" value="UniProtKB-SubCell"/>
</dbReference>
<dbReference type="VEuPathDB" id="VectorBase:AAEL014550"/>
<proteinExistence type="inferred from homology"/>
<evidence type="ECO:0000313" key="9">
    <source>
        <dbReference type="EMBL" id="EAT33193.1"/>
    </source>
</evidence>
<dbReference type="GO" id="GO:0000987">
    <property type="term" value="F:cis-regulatory region sequence-specific DNA binding"/>
    <property type="evidence" value="ECO:0007669"/>
    <property type="project" value="UniProtKB-ARBA"/>
</dbReference>
<dbReference type="PANTHER" id="PTHR11850">
    <property type="entry name" value="HOMEOBOX PROTEIN TRANSCRIPTION FACTORS"/>
    <property type="match status" value="1"/>
</dbReference>
<dbReference type="InterPro" id="IPR032453">
    <property type="entry name" value="PKNOX/Meis_N"/>
</dbReference>
<protein>
    <submittedName>
        <fullName evidence="9">AAEL014550-PA</fullName>
    </submittedName>
</protein>
<reference evidence="9" key="2">
    <citation type="journal article" date="2007" name="Science">
        <title>Genome sequence of Aedes aegypti, a major arbovirus vector.</title>
        <authorList>
            <person name="Nene V."/>
            <person name="Wortman J.R."/>
            <person name="Lawson D."/>
            <person name="Haas B."/>
            <person name="Kodira C."/>
            <person name="Tu Z.J."/>
            <person name="Loftus B."/>
            <person name="Xi Z."/>
            <person name="Megy K."/>
            <person name="Grabherr M."/>
            <person name="Ren Q."/>
            <person name="Zdobnov E.M."/>
            <person name="Lobo N.F."/>
            <person name="Campbell K.S."/>
            <person name="Brown S.E."/>
            <person name="Bonaldo M.F."/>
            <person name="Zhu J."/>
            <person name="Sinkins S.P."/>
            <person name="Hogenkamp D.G."/>
            <person name="Amedeo P."/>
            <person name="Arensburger P."/>
            <person name="Atkinson P.W."/>
            <person name="Bidwell S."/>
            <person name="Biedler J."/>
            <person name="Birney E."/>
            <person name="Bruggner R.V."/>
            <person name="Costas J."/>
            <person name="Coy M.R."/>
            <person name="Crabtree J."/>
            <person name="Crawford M."/>
            <person name="Debruyn B."/>
            <person name="Decaprio D."/>
            <person name="Eiglmeier K."/>
            <person name="Eisenstadt E."/>
            <person name="El-Dorry H."/>
            <person name="Gelbart W.M."/>
            <person name="Gomes S.L."/>
            <person name="Hammond M."/>
            <person name="Hannick L.I."/>
            <person name="Hogan J.R."/>
            <person name="Holmes M.H."/>
            <person name="Jaffe D."/>
            <person name="Johnston J.S."/>
            <person name="Kennedy R.C."/>
            <person name="Koo H."/>
            <person name="Kravitz S."/>
            <person name="Kriventseva E.V."/>
            <person name="Kulp D."/>
            <person name="Labutti K."/>
            <person name="Lee E."/>
            <person name="Li S."/>
            <person name="Lovin D.D."/>
            <person name="Mao C."/>
            <person name="Mauceli E."/>
            <person name="Menck C.F."/>
            <person name="Miller J.R."/>
            <person name="Montgomery P."/>
            <person name="Mori A."/>
            <person name="Nascimento A.L."/>
            <person name="Naveira H.F."/>
            <person name="Nusbaum C."/>
            <person name="O'leary S."/>
            <person name="Orvis J."/>
            <person name="Pertea M."/>
            <person name="Quesneville H."/>
            <person name="Reidenbach K.R."/>
            <person name="Rogers Y.H."/>
            <person name="Roth C.W."/>
            <person name="Schneider J.R."/>
            <person name="Schatz M."/>
            <person name="Shumway M."/>
            <person name="Stanke M."/>
            <person name="Stinson E.O."/>
            <person name="Tubio J.M."/>
            <person name="Vanzee J.P."/>
            <person name="Verjovski-Almeida S."/>
            <person name="Werner D."/>
            <person name="White O."/>
            <person name="Wyder S."/>
            <person name="Zeng Q."/>
            <person name="Zhao Q."/>
            <person name="Zhao Y."/>
            <person name="Hill C.A."/>
            <person name="Raikhel A.S."/>
            <person name="Soares M.B."/>
            <person name="Knudson D.L."/>
            <person name="Lee N.H."/>
            <person name="Galagan J."/>
            <person name="Salzberg S.L."/>
            <person name="Paulsen I.T."/>
            <person name="Dimopoulos G."/>
            <person name="Collins F.H."/>
            <person name="Birren B."/>
            <person name="Fraser-Liggett C.M."/>
            <person name="Severson D.W."/>
        </authorList>
    </citation>
    <scope>NUCLEOTIDE SEQUENCE [LARGE SCALE GENOMIC DNA]</scope>
    <source>
        <strain evidence="9">Liverpool</strain>
    </source>
</reference>
<comment type="similarity">
    <text evidence="2">Belongs to the TALE/MEIS homeobox family.</text>
</comment>
<evidence type="ECO:0000256" key="4">
    <source>
        <dbReference type="ARBA" id="ARBA00023155"/>
    </source>
</evidence>
<comment type="subcellular location">
    <subcellularLocation>
        <location evidence="1 6">Nucleus</location>
    </subcellularLocation>
</comment>